<gene>
    <name evidence="1" type="ORF">J1899_08120</name>
</gene>
<dbReference type="Pfam" id="PF10934">
    <property type="entry name" value="Sheath_initiator"/>
    <property type="match status" value="1"/>
</dbReference>
<reference evidence="1 2" key="1">
    <citation type="submission" date="2021-03" db="EMBL/GenBank/DDBJ databases">
        <title>The first data on the complete genome of the tetrodotoxin-producing bacterium.</title>
        <authorList>
            <person name="Melnikova D.I."/>
            <person name="Nijland R."/>
            <person name="Magarlamov T.Y."/>
        </authorList>
    </citation>
    <scope>NUCLEOTIDE SEQUENCE [LARGE SCALE GENOMIC DNA]</scope>
    <source>
        <strain evidence="1 2">1839</strain>
    </source>
</reference>
<organism evidence="1 2">
    <name type="scientific">Cytobacillus gottheilii</name>
    <dbReference type="NCBI Taxonomy" id="859144"/>
    <lineage>
        <taxon>Bacteria</taxon>
        <taxon>Bacillati</taxon>
        <taxon>Bacillota</taxon>
        <taxon>Bacilli</taxon>
        <taxon>Bacillales</taxon>
        <taxon>Bacillaceae</taxon>
        <taxon>Cytobacillus</taxon>
    </lineage>
</organism>
<dbReference type="SUPFAM" id="SSF160719">
    <property type="entry name" value="gpW/gp25-like"/>
    <property type="match status" value="1"/>
</dbReference>
<dbReference type="Proteomes" id="UP000679247">
    <property type="component" value="Chromosome"/>
</dbReference>
<dbReference type="RefSeq" id="WP_214478358.1">
    <property type="nucleotide sequence ID" value="NZ_CP071709.1"/>
</dbReference>
<protein>
    <submittedName>
        <fullName evidence="1">DUF2634 domain-containing protein</fullName>
    </submittedName>
</protein>
<dbReference type="EMBL" id="CP071709">
    <property type="protein sequence ID" value="QVY62994.1"/>
    <property type="molecule type" value="Genomic_DNA"/>
</dbReference>
<evidence type="ECO:0000313" key="1">
    <source>
        <dbReference type="EMBL" id="QVY62994.1"/>
    </source>
</evidence>
<name>A0ABX8FG71_9BACI</name>
<evidence type="ECO:0000313" key="2">
    <source>
        <dbReference type="Proteomes" id="UP000679247"/>
    </source>
</evidence>
<dbReference type="InterPro" id="IPR020288">
    <property type="entry name" value="Sheath_initiator"/>
</dbReference>
<proteinExistence type="predicted"/>
<dbReference type="Gene3D" id="3.10.450.40">
    <property type="match status" value="1"/>
</dbReference>
<accession>A0ABX8FG71</accession>
<keyword evidence="2" id="KW-1185">Reference proteome</keyword>
<sequence length="138" mass="15229">MALSPLLPEEERVVEIDNVPAPSKTYALGEGTIDGFIDGETALRQFISKAIRTARYRFLIYDDEYGCEIEDLIGSDVTAELLQSEIPQIITDALIYDDRIESVSGFNIERTGDQLYVSFTVTSIDGTLITEGVTLNGD</sequence>